<protein>
    <recommendedName>
        <fullName evidence="7">Orotidine 5'-phosphate decarboxylase</fullName>
        <ecNumber evidence="7">4.1.1.23</ecNumber>
    </recommendedName>
    <alternativeName>
        <fullName evidence="7">OMP decarboxylase</fullName>
        <shortName evidence="7">OMPDCase</shortName>
        <shortName evidence="7">OMPdecase</shortName>
    </alternativeName>
</protein>
<dbReference type="InterPro" id="IPR001754">
    <property type="entry name" value="OMPdeCOase_dom"/>
</dbReference>
<evidence type="ECO:0000256" key="1">
    <source>
        <dbReference type="ARBA" id="ARBA00004861"/>
    </source>
</evidence>
<dbReference type="SUPFAM" id="SSF51366">
    <property type="entry name" value="Ribulose-phoshate binding barrel"/>
    <property type="match status" value="1"/>
</dbReference>
<proteinExistence type="inferred from homology"/>
<dbReference type="InterPro" id="IPR011060">
    <property type="entry name" value="RibuloseP-bd_barrel"/>
</dbReference>
<evidence type="ECO:0000256" key="4">
    <source>
        <dbReference type="ARBA" id="ARBA00022975"/>
    </source>
</evidence>
<gene>
    <name evidence="7 9" type="primary">pyrF</name>
    <name evidence="9" type="ORF">bsdE14_28610</name>
</gene>
<dbReference type="PROSITE" id="PS00156">
    <property type="entry name" value="OMPDECASE"/>
    <property type="match status" value="1"/>
</dbReference>
<dbReference type="PANTHER" id="PTHR43375:SF1">
    <property type="entry name" value="OROTIDINE 5'-PHOSPHATE DECARBOXYLASE"/>
    <property type="match status" value="1"/>
</dbReference>
<dbReference type="SMART" id="SM00934">
    <property type="entry name" value="OMPdecase"/>
    <property type="match status" value="1"/>
</dbReference>
<dbReference type="CDD" id="cd04725">
    <property type="entry name" value="OMP_decarboxylase_like"/>
    <property type="match status" value="1"/>
</dbReference>
<evidence type="ECO:0000313" key="10">
    <source>
        <dbReference type="Proteomes" id="UP001208567"/>
    </source>
</evidence>
<evidence type="ECO:0000256" key="2">
    <source>
        <dbReference type="ARBA" id="ARBA00008847"/>
    </source>
</evidence>
<reference evidence="9 10" key="1">
    <citation type="journal article" date="2024" name="Int. J. Syst. Evol. Microbiol.">
        <title>Clostridium omnivorum sp. nov., isolated from anoxic soil under the treatment of reductive soil disinfestation.</title>
        <authorList>
            <person name="Ueki A."/>
            <person name="Tonouchi A."/>
            <person name="Kaku N."/>
            <person name="Honma S."/>
            <person name="Ueki K."/>
        </authorList>
    </citation>
    <scope>NUCLEOTIDE SEQUENCE [LARGE SCALE GENOMIC DNA]</scope>
    <source>
        <strain evidence="9 10">E14</strain>
    </source>
</reference>
<comment type="caution">
    <text evidence="9">The sequence shown here is derived from an EMBL/GenBank/DDBJ whole genome shotgun (WGS) entry which is preliminary data.</text>
</comment>
<dbReference type="EC" id="4.1.1.23" evidence="7"/>
<dbReference type="HAMAP" id="MF_01215">
    <property type="entry name" value="OMPdecase_type2"/>
    <property type="match status" value="1"/>
</dbReference>
<accession>A0ABQ5N8B0</accession>
<feature type="active site" description="Proton donor" evidence="7">
    <location>
        <position position="97"/>
    </location>
</feature>
<keyword evidence="10" id="KW-1185">Reference proteome</keyword>
<dbReference type="Pfam" id="PF00215">
    <property type="entry name" value="OMPdecase"/>
    <property type="match status" value="1"/>
</dbReference>
<evidence type="ECO:0000256" key="3">
    <source>
        <dbReference type="ARBA" id="ARBA00022793"/>
    </source>
</evidence>
<dbReference type="NCBIfam" id="TIGR02127">
    <property type="entry name" value="pyrF_sub2"/>
    <property type="match status" value="1"/>
</dbReference>
<comment type="pathway">
    <text evidence="1 7">Pyrimidine metabolism; UMP biosynthesis via de novo pathway; UMP from orotate: step 2/2.</text>
</comment>
<keyword evidence="3 7" id="KW-0210">Decarboxylase</keyword>
<keyword evidence="4 7" id="KW-0665">Pyrimidine biosynthesis</keyword>
<dbReference type="PANTHER" id="PTHR43375">
    <property type="entry name" value="OROTIDINE 5'-PHOSPHATE DECARBOXYLASE"/>
    <property type="match status" value="1"/>
</dbReference>
<evidence type="ECO:0000256" key="6">
    <source>
        <dbReference type="ARBA" id="ARBA00049157"/>
    </source>
</evidence>
<dbReference type="Gene3D" id="3.20.20.70">
    <property type="entry name" value="Aldolase class I"/>
    <property type="match status" value="1"/>
</dbReference>
<feature type="domain" description="Orotidine 5'-phosphate decarboxylase" evidence="8">
    <location>
        <begin position="15"/>
        <end position="265"/>
    </location>
</feature>
<evidence type="ECO:0000256" key="5">
    <source>
        <dbReference type="ARBA" id="ARBA00023239"/>
    </source>
</evidence>
<name>A0ABQ5N8B0_9CLOT</name>
<dbReference type="Proteomes" id="UP001208567">
    <property type="component" value="Unassembled WGS sequence"/>
</dbReference>
<sequence>MIIDKLHEIVDKKGPVCVGLDTAIEYLPESFLKKYNYIDHALYRFNERIIDATFDIAGCYKVQIAYYEALGTLGLEVYKNTLKYIREKGGIVIGDIKRGDIAATASMYAKAHFTGDFECDFVTLNPYMGLDSIEPYLKYVESGEKGIFALVRTSNKGAKDIQYIDSNGEKVYEIVGDKINQLGKKYVGSCGYSAIGGVVGCTHRDEAMEIRKRLGSTYFLIPGYGAQGGTAEDVALYMKNGNGGVVNSSRGILLAYKNQEGRENDFELCAREEVLRIREELNKALGGKENEHKLWTAYSA</sequence>
<dbReference type="RefSeq" id="WP_264850750.1">
    <property type="nucleotide sequence ID" value="NZ_BRXR01000001.1"/>
</dbReference>
<evidence type="ECO:0000256" key="7">
    <source>
        <dbReference type="HAMAP-Rule" id="MF_01215"/>
    </source>
</evidence>
<keyword evidence="5 7" id="KW-0456">Lyase</keyword>
<dbReference type="InterPro" id="IPR013785">
    <property type="entry name" value="Aldolase_TIM"/>
</dbReference>
<dbReference type="EMBL" id="BRXR01000001">
    <property type="protein sequence ID" value="GLC31451.1"/>
    <property type="molecule type" value="Genomic_DNA"/>
</dbReference>
<evidence type="ECO:0000313" key="9">
    <source>
        <dbReference type="EMBL" id="GLC31451.1"/>
    </source>
</evidence>
<comment type="catalytic activity">
    <reaction evidence="6 7">
        <text>orotidine 5'-phosphate + H(+) = UMP + CO2</text>
        <dbReference type="Rhea" id="RHEA:11596"/>
        <dbReference type="ChEBI" id="CHEBI:15378"/>
        <dbReference type="ChEBI" id="CHEBI:16526"/>
        <dbReference type="ChEBI" id="CHEBI:57538"/>
        <dbReference type="ChEBI" id="CHEBI:57865"/>
        <dbReference type="EC" id="4.1.1.23"/>
    </reaction>
</comment>
<comment type="similarity">
    <text evidence="2 7">Belongs to the OMP decarboxylase family. Type 2 subfamily.</text>
</comment>
<organism evidence="9 10">
    <name type="scientific">Clostridium omnivorum</name>
    <dbReference type="NCBI Taxonomy" id="1604902"/>
    <lineage>
        <taxon>Bacteria</taxon>
        <taxon>Bacillati</taxon>
        <taxon>Bacillota</taxon>
        <taxon>Clostridia</taxon>
        <taxon>Eubacteriales</taxon>
        <taxon>Clostridiaceae</taxon>
        <taxon>Clostridium</taxon>
    </lineage>
</organism>
<dbReference type="InterPro" id="IPR011995">
    <property type="entry name" value="OMPdecase_type-2"/>
</dbReference>
<dbReference type="InterPro" id="IPR018089">
    <property type="entry name" value="OMPdecase_AS"/>
</dbReference>
<evidence type="ECO:0000259" key="8">
    <source>
        <dbReference type="SMART" id="SM00934"/>
    </source>
</evidence>